<gene>
    <name evidence="11" type="primary">obgE</name>
    <name evidence="8" type="synonym">obg</name>
    <name evidence="11" type="ORF">HQ394_08035</name>
</gene>
<evidence type="ECO:0000256" key="5">
    <source>
        <dbReference type="ARBA" id="ARBA00022801"/>
    </source>
</evidence>
<accession>A0A7H1N0P6</accession>
<dbReference type="InterPro" id="IPR006073">
    <property type="entry name" value="GTP-bd"/>
</dbReference>
<keyword evidence="6 8" id="KW-0460">Magnesium</keyword>
<feature type="binding site" evidence="8">
    <location>
        <position position="173"/>
    </location>
    <ligand>
        <name>Mg(2+)</name>
        <dbReference type="ChEBI" id="CHEBI:18420"/>
    </ligand>
</feature>
<comment type="subcellular location">
    <subcellularLocation>
        <location evidence="8">Cytoplasm</location>
    </subcellularLocation>
</comment>
<dbReference type="PROSITE" id="PS51710">
    <property type="entry name" value="G_OBG"/>
    <property type="match status" value="1"/>
</dbReference>
<comment type="similarity">
    <text evidence="1 8">Belongs to the TRAFAC class OBG-HflX-like GTPase superfamily. OBG GTPase family.</text>
</comment>
<dbReference type="NCBIfam" id="NF008955">
    <property type="entry name" value="PRK12297.1"/>
    <property type="match status" value="1"/>
</dbReference>
<evidence type="ECO:0000259" key="9">
    <source>
        <dbReference type="PROSITE" id="PS51710"/>
    </source>
</evidence>
<dbReference type="Gene3D" id="2.70.210.12">
    <property type="entry name" value="GTP1/OBG domain"/>
    <property type="match status" value="1"/>
</dbReference>
<dbReference type="GO" id="GO:0003924">
    <property type="term" value="F:GTPase activity"/>
    <property type="evidence" value="ECO:0007669"/>
    <property type="project" value="UniProtKB-UniRule"/>
</dbReference>
<keyword evidence="2 8" id="KW-0963">Cytoplasm</keyword>
<dbReference type="InterPro" id="IPR006169">
    <property type="entry name" value="GTP1_OBG_dom"/>
</dbReference>
<feature type="binding site" evidence="8">
    <location>
        <begin position="279"/>
        <end position="282"/>
    </location>
    <ligand>
        <name>GTP</name>
        <dbReference type="ChEBI" id="CHEBI:37565"/>
    </ligand>
</feature>
<dbReference type="RefSeq" id="WP_190262786.1">
    <property type="nucleotide sequence ID" value="NZ_CP053923.1"/>
</dbReference>
<dbReference type="GO" id="GO:0005737">
    <property type="term" value="C:cytoplasm"/>
    <property type="evidence" value="ECO:0007669"/>
    <property type="project" value="UniProtKB-SubCell"/>
</dbReference>
<dbReference type="SUPFAM" id="SSF52540">
    <property type="entry name" value="P-loop containing nucleoside triphosphate hydrolases"/>
    <property type="match status" value="1"/>
</dbReference>
<keyword evidence="4 8" id="KW-0547">Nucleotide-binding</keyword>
<feature type="binding site" evidence="8">
    <location>
        <begin position="191"/>
        <end position="195"/>
    </location>
    <ligand>
        <name>GTP</name>
        <dbReference type="ChEBI" id="CHEBI:37565"/>
    </ligand>
</feature>
<dbReference type="EC" id="3.6.5.-" evidence="8"/>
<evidence type="ECO:0000313" key="12">
    <source>
        <dbReference type="Proteomes" id="UP000516369"/>
    </source>
</evidence>
<dbReference type="SUPFAM" id="SSF82051">
    <property type="entry name" value="Obg GTP-binding protein N-terminal domain"/>
    <property type="match status" value="1"/>
</dbReference>
<dbReference type="PANTHER" id="PTHR11702:SF31">
    <property type="entry name" value="MITOCHONDRIAL RIBOSOME-ASSOCIATED GTPASE 2"/>
    <property type="match status" value="1"/>
</dbReference>
<evidence type="ECO:0000256" key="1">
    <source>
        <dbReference type="ARBA" id="ARBA00007699"/>
    </source>
</evidence>
<dbReference type="GO" id="GO:0000287">
    <property type="term" value="F:magnesium ion binding"/>
    <property type="evidence" value="ECO:0007669"/>
    <property type="project" value="InterPro"/>
</dbReference>
<comment type="subunit">
    <text evidence="8">Monomer.</text>
</comment>
<feature type="domain" description="OBG-type G" evidence="9">
    <location>
        <begin position="160"/>
        <end position="327"/>
    </location>
</feature>
<dbReference type="GO" id="GO:0042254">
    <property type="term" value="P:ribosome biogenesis"/>
    <property type="evidence" value="ECO:0007669"/>
    <property type="project" value="UniProtKB-UniRule"/>
</dbReference>
<evidence type="ECO:0000256" key="4">
    <source>
        <dbReference type="ARBA" id="ARBA00022741"/>
    </source>
</evidence>
<dbReference type="Proteomes" id="UP000516369">
    <property type="component" value="Chromosome"/>
</dbReference>
<name>A0A7H1N0P6_9PROT</name>
<evidence type="ECO:0000256" key="6">
    <source>
        <dbReference type="ARBA" id="ARBA00022842"/>
    </source>
</evidence>
<evidence type="ECO:0000259" key="10">
    <source>
        <dbReference type="PROSITE" id="PS51883"/>
    </source>
</evidence>
<dbReference type="Pfam" id="PF01018">
    <property type="entry name" value="GTP1_OBG"/>
    <property type="match status" value="1"/>
</dbReference>
<feature type="binding site" evidence="8">
    <location>
        <begin position="212"/>
        <end position="215"/>
    </location>
    <ligand>
        <name>GTP</name>
        <dbReference type="ChEBI" id="CHEBI:37565"/>
    </ligand>
</feature>
<keyword evidence="3 8" id="KW-0479">Metal-binding</keyword>
<dbReference type="AlphaFoldDB" id="A0A7H1N0P6"/>
<organism evidence="11 12">
    <name type="scientific">Defluviicoccus vanus</name>
    <dbReference type="NCBI Taxonomy" id="111831"/>
    <lineage>
        <taxon>Bacteria</taxon>
        <taxon>Pseudomonadati</taxon>
        <taxon>Pseudomonadota</taxon>
        <taxon>Alphaproteobacteria</taxon>
        <taxon>Rhodospirillales</taxon>
        <taxon>Rhodospirillaceae</taxon>
        <taxon>Defluviicoccus</taxon>
    </lineage>
</organism>
<dbReference type="InterPro" id="IPR045086">
    <property type="entry name" value="OBG_GTPase"/>
</dbReference>
<dbReference type="InterPro" id="IPR006074">
    <property type="entry name" value="GTP1-OBG_CS"/>
</dbReference>
<dbReference type="PIRSF" id="PIRSF002401">
    <property type="entry name" value="GTP_bd_Obg/CgtA"/>
    <property type="match status" value="1"/>
</dbReference>
<dbReference type="InterPro" id="IPR014100">
    <property type="entry name" value="GTP-bd_Obg/CgtA"/>
</dbReference>
<comment type="function">
    <text evidence="8">An essential GTPase which binds GTP, GDP and possibly (p)ppGpp with moderate affinity, with high nucleotide exchange rates and a fairly low GTP hydrolysis rate. Plays a role in control of the cell cycle, stress response, ribosome biogenesis and in those bacteria that undergo differentiation, in morphogenesis control.</text>
</comment>
<evidence type="ECO:0000256" key="8">
    <source>
        <dbReference type="HAMAP-Rule" id="MF_01454"/>
    </source>
</evidence>
<dbReference type="KEGG" id="dvn:HQ394_08035"/>
<dbReference type="EMBL" id="CP053923">
    <property type="protein sequence ID" value="QNT69282.1"/>
    <property type="molecule type" value="Genomic_DNA"/>
</dbReference>
<evidence type="ECO:0000256" key="2">
    <source>
        <dbReference type="ARBA" id="ARBA00022490"/>
    </source>
</evidence>
<dbReference type="PANTHER" id="PTHR11702">
    <property type="entry name" value="DEVELOPMENTALLY REGULATED GTP-BINDING PROTEIN-RELATED"/>
    <property type="match status" value="1"/>
</dbReference>
<dbReference type="HAMAP" id="MF_01454">
    <property type="entry name" value="GTPase_Obg"/>
    <property type="match status" value="1"/>
</dbReference>
<feature type="binding site" evidence="8">
    <location>
        <begin position="308"/>
        <end position="310"/>
    </location>
    <ligand>
        <name>GTP</name>
        <dbReference type="ChEBI" id="CHEBI:37565"/>
    </ligand>
</feature>
<dbReference type="InterPro" id="IPR027417">
    <property type="entry name" value="P-loop_NTPase"/>
</dbReference>
<dbReference type="InterPro" id="IPR036726">
    <property type="entry name" value="GTP1_OBG_dom_sf"/>
</dbReference>
<dbReference type="InterPro" id="IPR031167">
    <property type="entry name" value="G_OBG"/>
</dbReference>
<dbReference type="PRINTS" id="PR00326">
    <property type="entry name" value="GTP1OBG"/>
</dbReference>
<dbReference type="NCBIfam" id="NF008956">
    <property type="entry name" value="PRK12299.1"/>
    <property type="match status" value="1"/>
</dbReference>
<evidence type="ECO:0000256" key="7">
    <source>
        <dbReference type="ARBA" id="ARBA00023134"/>
    </source>
</evidence>
<dbReference type="Gene3D" id="3.40.50.300">
    <property type="entry name" value="P-loop containing nucleotide triphosphate hydrolases"/>
    <property type="match status" value="1"/>
</dbReference>
<evidence type="ECO:0000256" key="3">
    <source>
        <dbReference type="ARBA" id="ARBA00022723"/>
    </source>
</evidence>
<dbReference type="Pfam" id="PF01926">
    <property type="entry name" value="MMR_HSR1"/>
    <property type="match status" value="1"/>
</dbReference>
<feature type="binding site" evidence="8">
    <location>
        <position position="193"/>
    </location>
    <ligand>
        <name>Mg(2+)</name>
        <dbReference type="ChEBI" id="CHEBI:18420"/>
    </ligand>
</feature>
<protein>
    <recommendedName>
        <fullName evidence="8">GTPase Obg</fullName>
        <ecNumber evidence="8">3.6.5.-</ecNumber>
    </recommendedName>
    <alternativeName>
        <fullName evidence="8">GTP-binding protein Obg</fullName>
    </alternativeName>
</protein>
<feature type="domain" description="Obg" evidence="10">
    <location>
        <begin position="1"/>
        <end position="159"/>
    </location>
</feature>
<dbReference type="NCBIfam" id="TIGR02729">
    <property type="entry name" value="Obg_CgtA"/>
    <property type="match status" value="1"/>
</dbReference>
<comment type="cofactor">
    <cofactor evidence="8">
        <name>Mg(2+)</name>
        <dbReference type="ChEBI" id="CHEBI:18420"/>
    </cofactor>
</comment>
<dbReference type="GO" id="GO:0005525">
    <property type="term" value="F:GTP binding"/>
    <property type="evidence" value="ECO:0007669"/>
    <property type="project" value="UniProtKB-UniRule"/>
</dbReference>
<dbReference type="GO" id="GO:0043022">
    <property type="term" value="F:ribosome binding"/>
    <property type="evidence" value="ECO:0007669"/>
    <property type="project" value="UniProtKB-ARBA"/>
</dbReference>
<keyword evidence="5 8" id="KW-0378">Hydrolase</keyword>
<dbReference type="FunFam" id="2.70.210.12:FF:000001">
    <property type="entry name" value="GTPase Obg"/>
    <property type="match status" value="1"/>
</dbReference>
<sequence>MRFVDETKVLVRSGDGGNGCLSFRREKFIEFGGPNGGNGGDGGDVVVEAIDGLNTLIDYRYKRHFRAGNGHNGMGQGCTGGRGADVVLKVPAGTQVFSEDASIRYADLLTPGDRAVIAHGGRGGRGNACFKSSTNQAPRRADPGQPGEEFVIILRLKLLADAGLIGLPNAGKSTFLATVSRARPKIADYPFTTLYPQLGVVGVDRDEFVLADIPGLIEGAHRGAGLGIRFLGHVERCRVLVHLVDGTQEDVVAAYRTVRGELDAYAAGLSAKQELVALTKIDALTPDLVARRRADLAAAVGRPVAAISAVNAAGMRHLLGRIRDCVRDTAPGNTAATDADPVSTDNA</sequence>
<dbReference type="PROSITE" id="PS51883">
    <property type="entry name" value="OBG"/>
    <property type="match status" value="1"/>
</dbReference>
<reference evidence="11 12" key="1">
    <citation type="submission" date="2020-05" db="EMBL/GenBank/DDBJ databases">
        <title>Complete closed genome sequence of Defluviicoccus vanus.</title>
        <authorList>
            <person name="Bessarab I."/>
            <person name="Arumugam K."/>
            <person name="Maszenan A.M."/>
            <person name="Seviour R.J."/>
            <person name="Williams R.B."/>
        </authorList>
    </citation>
    <scope>NUCLEOTIDE SEQUENCE [LARGE SCALE GENOMIC DNA]</scope>
    <source>
        <strain evidence="11 12">Ben 114</strain>
    </source>
</reference>
<keyword evidence="7 8" id="KW-0342">GTP-binding</keyword>
<proteinExistence type="inferred from homology"/>
<dbReference type="CDD" id="cd01898">
    <property type="entry name" value="Obg"/>
    <property type="match status" value="1"/>
</dbReference>
<feature type="binding site" evidence="8">
    <location>
        <begin position="166"/>
        <end position="173"/>
    </location>
    <ligand>
        <name>GTP</name>
        <dbReference type="ChEBI" id="CHEBI:37565"/>
    </ligand>
</feature>
<evidence type="ECO:0000313" key="11">
    <source>
        <dbReference type="EMBL" id="QNT69282.1"/>
    </source>
</evidence>
<keyword evidence="12" id="KW-1185">Reference proteome</keyword>
<dbReference type="PROSITE" id="PS00905">
    <property type="entry name" value="GTP1_OBG"/>
    <property type="match status" value="1"/>
</dbReference>